<dbReference type="InterPro" id="IPR036922">
    <property type="entry name" value="Rieske_2Fe-2S_sf"/>
</dbReference>
<dbReference type="PROSITE" id="PS51296">
    <property type="entry name" value="RIESKE"/>
    <property type="match status" value="1"/>
</dbReference>
<dbReference type="GO" id="GO:0008168">
    <property type="term" value="F:methyltransferase activity"/>
    <property type="evidence" value="ECO:0007669"/>
    <property type="project" value="UniProtKB-KW"/>
</dbReference>
<keyword evidence="1" id="KW-0001">2Fe-2S</keyword>
<evidence type="ECO:0000256" key="4">
    <source>
        <dbReference type="ARBA" id="ARBA00023004"/>
    </source>
</evidence>
<keyword evidence="8" id="KW-1185">Reference proteome</keyword>
<dbReference type="GO" id="GO:0046872">
    <property type="term" value="F:metal ion binding"/>
    <property type="evidence" value="ECO:0007669"/>
    <property type="project" value="UniProtKB-KW"/>
</dbReference>
<protein>
    <submittedName>
        <fullName evidence="7">Vanillate O-demethylase monooxygenase subunit</fullName>
        <ecNumber evidence="7">1.14.13.82</ecNumber>
    </submittedName>
</protein>
<evidence type="ECO:0000256" key="3">
    <source>
        <dbReference type="ARBA" id="ARBA00023002"/>
    </source>
</evidence>
<evidence type="ECO:0000259" key="6">
    <source>
        <dbReference type="PROSITE" id="PS51296"/>
    </source>
</evidence>
<dbReference type="GO" id="GO:0032259">
    <property type="term" value="P:methylation"/>
    <property type="evidence" value="ECO:0007669"/>
    <property type="project" value="UniProtKB-KW"/>
</dbReference>
<evidence type="ECO:0000313" key="8">
    <source>
        <dbReference type="Proteomes" id="UP000566324"/>
    </source>
</evidence>
<keyword evidence="5" id="KW-0411">Iron-sulfur</keyword>
<keyword evidence="4" id="KW-0408">Iron</keyword>
<dbReference type="Gene3D" id="3.90.380.10">
    <property type="entry name" value="Naphthalene 1,2-dioxygenase Alpha Subunit, Chain A, domain 1"/>
    <property type="match status" value="1"/>
</dbReference>
<dbReference type="GO" id="GO:0018489">
    <property type="term" value="F:vanillate monooxygenase activity"/>
    <property type="evidence" value="ECO:0007669"/>
    <property type="project" value="UniProtKB-EC"/>
</dbReference>
<dbReference type="InterPro" id="IPR050584">
    <property type="entry name" value="Cholesterol_7-desaturase"/>
</dbReference>
<evidence type="ECO:0000313" key="7">
    <source>
        <dbReference type="EMBL" id="MBB4633376.1"/>
    </source>
</evidence>
<keyword evidence="7" id="KW-0489">Methyltransferase</keyword>
<keyword evidence="2" id="KW-0479">Metal-binding</keyword>
<evidence type="ECO:0000256" key="1">
    <source>
        <dbReference type="ARBA" id="ARBA00022714"/>
    </source>
</evidence>
<dbReference type="PANTHER" id="PTHR21266">
    <property type="entry name" value="IRON-SULFUR DOMAIN CONTAINING PROTEIN"/>
    <property type="match status" value="1"/>
</dbReference>
<dbReference type="SUPFAM" id="SSF55961">
    <property type="entry name" value="Bet v1-like"/>
    <property type="match status" value="1"/>
</dbReference>
<comment type="caution">
    <text evidence="7">The sequence shown here is derived from an EMBL/GenBank/DDBJ whole genome shotgun (WGS) entry which is preliminary data.</text>
</comment>
<dbReference type="Gene3D" id="2.102.10.10">
    <property type="entry name" value="Rieske [2Fe-2S] iron-sulphur domain"/>
    <property type="match status" value="1"/>
</dbReference>
<dbReference type="SUPFAM" id="SSF50022">
    <property type="entry name" value="ISP domain"/>
    <property type="match status" value="1"/>
</dbReference>
<evidence type="ECO:0000256" key="5">
    <source>
        <dbReference type="ARBA" id="ARBA00023014"/>
    </source>
</evidence>
<dbReference type="Pfam" id="PF19112">
    <property type="entry name" value="VanA_C"/>
    <property type="match status" value="1"/>
</dbReference>
<keyword evidence="3 7" id="KW-0560">Oxidoreductase</keyword>
<proteinExistence type="predicted"/>
<sequence>MLSRTLLGENIVMFRGKEGAPQAILDRCPHRFAPLSAGRLNDGVVTCGYHGLSFDGEGRCVGNPHGKPGAIRTRSFPIVARNMILWVWMGDPDQADAARIPDCSFIDETPEAARITGTLPTGAHYQLIVDNIMDLSHADYLHPTTLGGMFTGAKTHVSGGNDRLLIEYNAVDCNPAPAFHSIVPPPQKADVRVEVQWFAAGVMILAAGAQPTGTTRDPGRDSFTLHSITPETDGSAHYFYCSTRPFLTDNVEVSASIKAALEKAFVEEDKPMLELQQRQIGDADFWSLNPLLLPIDSAAVQVRRALDKLIDAEARDER</sequence>
<reference evidence="7 8" key="1">
    <citation type="submission" date="2020-08" db="EMBL/GenBank/DDBJ databases">
        <title>Genomic Encyclopedia of Type Strains, Phase IV (KMG-IV): sequencing the most valuable type-strain genomes for metagenomic binning, comparative biology and taxonomic classification.</title>
        <authorList>
            <person name="Goeker M."/>
        </authorList>
    </citation>
    <scope>NUCLEOTIDE SEQUENCE [LARGE SCALE GENOMIC DNA]</scope>
    <source>
        <strain evidence="7 8">DSM 17328</strain>
    </source>
</reference>
<name>A0A7W7B3N3_9SPHN</name>
<organism evidence="7 8">
    <name type="scientific">Sphingosinicella soli</name>
    <dbReference type="NCBI Taxonomy" id="333708"/>
    <lineage>
        <taxon>Bacteria</taxon>
        <taxon>Pseudomonadati</taxon>
        <taxon>Pseudomonadota</taxon>
        <taxon>Alphaproteobacteria</taxon>
        <taxon>Sphingomonadales</taxon>
        <taxon>Sphingosinicellaceae</taxon>
        <taxon>Sphingosinicella</taxon>
    </lineage>
</organism>
<dbReference type="Pfam" id="PF00355">
    <property type="entry name" value="Rieske"/>
    <property type="match status" value="1"/>
</dbReference>
<gene>
    <name evidence="7" type="ORF">GGQ98_003014</name>
</gene>
<dbReference type="PANTHER" id="PTHR21266:SF60">
    <property type="entry name" value="3-KETOSTEROID-9-ALPHA-MONOOXYGENASE, OXYGENASE COMPONENT"/>
    <property type="match status" value="1"/>
</dbReference>
<dbReference type="EC" id="1.14.13.82" evidence="7"/>
<evidence type="ECO:0000256" key="2">
    <source>
        <dbReference type="ARBA" id="ARBA00022723"/>
    </source>
</evidence>
<keyword evidence="7" id="KW-0808">Transferase</keyword>
<dbReference type="AlphaFoldDB" id="A0A7W7B3N3"/>
<dbReference type="EMBL" id="JACHNZ010000042">
    <property type="protein sequence ID" value="MBB4633376.1"/>
    <property type="molecule type" value="Genomic_DNA"/>
</dbReference>
<dbReference type="InterPro" id="IPR017941">
    <property type="entry name" value="Rieske_2Fe-2S"/>
</dbReference>
<feature type="domain" description="Rieske" evidence="6">
    <location>
        <begin position="1"/>
        <end position="87"/>
    </location>
</feature>
<keyword evidence="7" id="KW-0503">Monooxygenase</keyword>
<dbReference type="CDD" id="cd08878">
    <property type="entry name" value="RHO_alpha_C_DMO-like"/>
    <property type="match status" value="1"/>
</dbReference>
<dbReference type="Proteomes" id="UP000566324">
    <property type="component" value="Unassembled WGS sequence"/>
</dbReference>
<dbReference type="GO" id="GO:0051537">
    <property type="term" value="F:2 iron, 2 sulfur cluster binding"/>
    <property type="evidence" value="ECO:0007669"/>
    <property type="project" value="UniProtKB-KW"/>
</dbReference>
<accession>A0A7W7B3N3</accession>
<dbReference type="InterPro" id="IPR044043">
    <property type="entry name" value="VanA_C_cat"/>
</dbReference>